<dbReference type="PANTHER" id="PTHR32196:SF32">
    <property type="entry name" value="XYLOSE TRANSPORT SYSTEM PERMEASE PROTEIN XYLH"/>
    <property type="match status" value="1"/>
</dbReference>
<accession>A0A2T5RJL1</accession>
<proteinExistence type="predicted"/>
<dbReference type="EMBL" id="QAXS01000014">
    <property type="protein sequence ID" value="PTV98759.1"/>
    <property type="molecule type" value="Genomic_DNA"/>
</dbReference>
<sequence>MADNKKIKFDLRTYMMIIALVSIWIIFSFTTDGSFLTPRNISNLFRQSVFTSMLAIGMVMVIIMGHIDLSVGSIVGLAGGVVAILDVWQGMNPIVSIVITLLLGLILGLWNGWWAAYRKVPSFIVTLGGLLIFRGVLVGITRGTTIGPMSDLFYYLGKGYLSQEVGIIFAAVVGVFLVFVQWRSRKNRLKYNFDVLPLHLAILKIIFSVSLLVVFILVLNAYRGIPIPLLILTVFLAFFIFITNNTTFGRHIYAIGGNADAAKLSGIDIKKITLVVFMINGLMASIGGIFLTSRLNAASVAAGDGAELDAIAACVIGGASLSGGIGKVGGAVVGAIVMASLDNGMSLMNVENFWQSIIKGLILILAVWVDIYTKNKETA</sequence>
<evidence type="ECO:0000313" key="13">
    <source>
        <dbReference type="Proteomes" id="UP000244089"/>
    </source>
</evidence>
<feature type="transmembrane region" description="Helical" evidence="11">
    <location>
        <begin position="353"/>
        <end position="373"/>
    </location>
</feature>
<feature type="transmembrane region" description="Helical" evidence="11">
    <location>
        <begin position="272"/>
        <end position="291"/>
    </location>
</feature>
<dbReference type="GO" id="GO:0005886">
    <property type="term" value="C:plasma membrane"/>
    <property type="evidence" value="ECO:0007669"/>
    <property type="project" value="UniProtKB-SubCell"/>
</dbReference>
<dbReference type="PANTHER" id="PTHR32196">
    <property type="entry name" value="ABC TRANSPORTER PERMEASE PROTEIN YPHD-RELATED-RELATED"/>
    <property type="match status" value="1"/>
</dbReference>
<keyword evidence="3" id="KW-1003">Cell membrane</keyword>
<dbReference type="CDD" id="cd06579">
    <property type="entry name" value="TM_PBP1_transp_AraH_like"/>
    <property type="match status" value="1"/>
</dbReference>
<comment type="caution">
    <text evidence="12">The sequence shown here is derived from an EMBL/GenBank/DDBJ whole genome shotgun (WGS) entry which is preliminary data.</text>
</comment>
<dbReference type="InterPro" id="IPR001851">
    <property type="entry name" value="ABC_transp_permease"/>
</dbReference>
<feature type="transmembrane region" description="Helical" evidence="11">
    <location>
        <begin position="120"/>
        <end position="140"/>
    </location>
</feature>
<feature type="transmembrane region" description="Helical" evidence="11">
    <location>
        <begin position="201"/>
        <end position="219"/>
    </location>
</feature>
<feature type="transmembrane region" description="Helical" evidence="11">
    <location>
        <begin position="160"/>
        <end position="180"/>
    </location>
</feature>
<dbReference type="RefSeq" id="WP_108140071.1">
    <property type="nucleotide sequence ID" value="NZ_JBQPXQ010000011.1"/>
</dbReference>
<keyword evidence="7 11" id="KW-1133">Transmembrane helix</keyword>
<dbReference type="Pfam" id="PF02653">
    <property type="entry name" value="BPD_transp_2"/>
    <property type="match status" value="1"/>
</dbReference>
<evidence type="ECO:0000256" key="6">
    <source>
        <dbReference type="ARBA" id="ARBA00022692"/>
    </source>
</evidence>
<evidence type="ECO:0000256" key="5">
    <source>
        <dbReference type="ARBA" id="ARBA00022597"/>
    </source>
</evidence>
<feature type="transmembrane region" description="Helical" evidence="11">
    <location>
        <begin position="225"/>
        <end position="243"/>
    </location>
</feature>
<evidence type="ECO:0000256" key="4">
    <source>
        <dbReference type="ARBA" id="ARBA00022519"/>
    </source>
</evidence>
<dbReference type="GO" id="GO:0022857">
    <property type="term" value="F:transmembrane transporter activity"/>
    <property type="evidence" value="ECO:0007669"/>
    <property type="project" value="InterPro"/>
</dbReference>
<evidence type="ECO:0000256" key="1">
    <source>
        <dbReference type="ARBA" id="ARBA00004651"/>
    </source>
</evidence>
<feature type="transmembrane region" description="Helical" evidence="11">
    <location>
        <begin position="94"/>
        <end position="113"/>
    </location>
</feature>
<evidence type="ECO:0000256" key="2">
    <source>
        <dbReference type="ARBA" id="ARBA00022448"/>
    </source>
</evidence>
<keyword evidence="6 11" id="KW-0812">Transmembrane</keyword>
<gene>
    <name evidence="12" type="ORF">C8C76_11426</name>
</gene>
<evidence type="ECO:0000256" key="10">
    <source>
        <dbReference type="ARBA" id="ARBA00035686"/>
    </source>
</evidence>
<reference evidence="12 13" key="1">
    <citation type="submission" date="2018-04" db="EMBL/GenBank/DDBJ databases">
        <title>Subsurface microbial communities from deep shales in Ohio and West Virginia, USA.</title>
        <authorList>
            <person name="Wrighton K."/>
        </authorList>
    </citation>
    <scope>NUCLEOTIDE SEQUENCE [LARGE SCALE GENOMIC DNA]</scope>
    <source>
        <strain evidence="12 13">WC1</strain>
    </source>
</reference>
<dbReference type="Proteomes" id="UP000244089">
    <property type="component" value="Unassembled WGS sequence"/>
</dbReference>
<evidence type="ECO:0000313" key="12">
    <source>
        <dbReference type="EMBL" id="PTV98759.1"/>
    </source>
</evidence>
<evidence type="ECO:0000256" key="9">
    <source>
        <dbReference type="ARBA" id="ARBA00035611"/>
    </source>
</evidence>
<keyword evidence="8 11" id="KW-0472">Membrane</keyword>
<evidence type="ECO:0000256" key="11">
    <source>
        <dbReference type="SAM" id="Phobius"/>
    </source>
</evidence>
<name>A0A2T5RJL1_9FIRM</name>
<feature type="transmembrane region" description="Helical" evidence="11">
    <location>
        <begin position="71"/>
        <end position="88"/>
    </location>
</feature>
<dbReference type="AlphaFoldDB" id="A0A2T5RJL1"/>
<evidence type="ECO:0000256" key="7">
    <source>
        <dbReference type="ARBA" id="ARBA00022989"/>
    </source>
</evidence>
<comment type="function">
    <text evidence="9">Part of the binding-protein-dependent transport system for D-xylose. Probably responsible for the translocation of the substrate across the membrane.</text>
</comment>
<comment type="subcellular location">
    <subcellularLocation>
        <location evidence="1">Cell membrane</location>
        <topology evidence="1">Multi-pass membrane protein</topology>
    </subcellularLocation>
</comment>
<keyword evidence="5" id="KW-0762">Sugar transport</keyword>
<organism evidence="12 13">
    <name type="scientific">Halanaerobium saccharolyticum</name>
    <dbReference type="NCBI Taxonomy" id="43595"/>
    <lineage>
        <taxon>Bacteria</taxon>
        <taxon>Bacillati</taxon>
        <taxon>Bacillota</taxon>
        <taxon>Clostridia</taxon>
        <taxon>Halanaerobiales</taxon>
        <taxon>Halanaerobiaceae</taxon>
        <taxon>Halanaerobium</taxon>
    </lineage>
</organism>
<evidence type="ECO:0000256" key="3">
    <source>
        <dbReference type="ARBA" id="ARBA00022475"/>
    </source>
</evidence>
<keyword evidence="4" id="KW-0997">Cell inner membrane</keyword>
<evidence type="ECO:0000256" key="8">
    <source>
        <dbReference type="ARBA" id="ARBA00023136"/>
    </source>
</evidence>
<feature type="transmembrane region" description="Helical" evidence="11">
    <location>
        <begin position="12"/>
        <end position="29"/>
    </location>
</feature>
<dbReference type="OrthoDB" id="9813906at2"/>
<protein>
    <recommendedName>
        <fullName evidence="10">Xylose transport system permease protein XylH</fullName>
    </recommendedName>
</protein>
<keyword evidence="2" id="KW-0813">Transport</keyword>